<evidence type="ECO:0000256" key="1">
    <source>
        <dbReference type="ARBA" id="ARBA00006739"/>
    </source>
</evidence>
<evidence type="ECO:0000259" key="4">
    <source>
        <dbReference type="Pfam" id="PF00535"/>
    </source>
</evidence>
<dbReference type="Proteomes" id="UP000004892">
    <property type="component" value="Unassembled WGS sequence"/>
</dbReference>
<dbReference type="HOGENOM" id="CLU_084477_0_0_10"/>
<dbReference type="GeneID" id="98068651"/>
<dbReference type="InterPro" id="IPR001173">
    <property type="entry name" value="Glyco_trans_2-like"/>
</dbReference>
<dbReference type="CDD" id="cd00761">
    <property type="entry name" value="Glyco_tranf_GTA_type"/>
    <property type="match status" value="1"/>
</dbReference>
<dbReference type="GO" id="GO:0016757">
    <property type="term" value="F:glycosyltransferase activity"/>
    <property type="evidence" value="ECO:0007669"/>
    <property type="project" value="UniProtKB-KW"/>
</dbReference>
<name>H1DFM6_9BACT</name>
<dbReference type="PANTHER" id="PTHR43630">
    <property type="entry name" value="POLY-BETA-1,6-N-ACETYL-D-GLUCOSAMINE SYNTHASE"/>
    <property type="match status" value="1"/>
</dbReference>
<dbReference type="eggNOG" id="COG1215">
    <property type="taxonomic scope" value="Bacteria"/>
</dbReference>
<organism evidence="5 6">
    <name type="scientific">Odoribacter laneus YIT 12061</name>
    <dbReference type="NCBI Taxonomy" id="742817"/>
    <lineage>
        <taxon>Bacteria</taxon>
        <taxon>Pseudomonadati</taxon>
        <taxon>Bacteroidota</taxon>
        <taxon>Bacteroidia</taxon>
        <taxon>Bacteroidales</taxon>
        <taxon>Odoribacteraceae</taxon>
        <taxon>Odoribacter</taxon>
    </lineage>
</organism>
<dbReference type="InterPro" id="IPR029044">
    <property type="entry name" value="Nucleotide-diphossugar_trans"/>
</dbReference>
<feature type="domain" description="Glycosyltransferase 2-like" evidence="4">
    <location>
        <begin position="41"/>
        <end position="168"/>
    </location>
</feature>
<proteinExistence type="inferred from homology"/>
<dbReference type="SUPFAM" id="SSF53448">
    <property type="entry name" value="Nucleotide-diphospho-sugar transferases"/>
    <property type="match status" value="1"/>
</dbReference>
<gene>
    <name evidence="5" type="ORF">HMPREF9449_01062</name>
</gene>
<dbReference type="EMBL" id="ADMC01000017">
    <property type="protein sequence ID" value="EHP48699.1"/>
    <property type="molecule type" value="Genomic_DNA"/>
</dbReference>
<evidence type="ECO:0000256" key="2">
    <source>
        <dbReference type="ARBA" id="ARBA00022676"/>
    </source>
</evidence>
<protein>
    <recommendedName>
        <fullName evidence="4">Glycosyltransferase 2-like domain-containing protein</fullName>
    </recommendedName>
</protein>
<dbReference type="RefSeq" id="WP_009136210.1">
    <property type="nucleotide sequence ID" value="NZ_JH594596.1"/>
</dbReference>
<evidence type="ECO:0000313" key="6">
    <source>
        <dbReference type="Proteomes" id="UP000004892"/>
    </source>
</evidence>
<dbReference type="PATRIC" id="fig|742817.3.peg.1124"/>
<evidence type="ECO:0000313" key="5">
    <source>
        <dbReference type="EMBL" id="EHP48699.1"/>
    </source>
</evidence>
<dbReference type="Gene3D" id="3.90.550.10">
    <property type="entry name" value="Spore Coat Polysaccharide Biosynthesis Protein SpsA, Chain A"/>
    <property type="match status" value="1"/>
</dbReference>
<reference evidence="5 6" key="1">
    <citation type="submission" date="2012-01" db="EMBL/GenBank/DDBJ databases">
        <title>The Genome Sequence of Odoribacter laneus YIT 12061.</title>
        <authorList>
            <consortium name="The Broad Institute Genome Sequencing Platform"/>
            <person name="Earl A."/>
            <person name="Ward D."/>
            <person name="Feldgarden M."/>
            <person name="Gevers D."/>
            <person name="Morotomi M."/>
            <person name="Young S.K."/>
            <person name="Zeng Q."/>
            <person name="Gargeya S."/>
            <person name="Fitzgerald M."/>
            <person name="Haas B."/>
            <person name="Abouelleil A."/>
            <person name="Alvarado L."/>
            <person name="Arachchi H.M."/>
            <person name="Berlin A."/>
            <person name="Chapman S.B."/>
            <person name="Gearin G."/>
            <person name="Goldberg J."/>
            <person name="Griggs A."/>
            <person name="Gujja S."/>
            <person name="Hansen M."/>
            <person name="Heiman D."/>
            <person name="Howarth C."/>
            <person name="Larimer J."/>
            <person name="Lui A."/>
            <person name="MacDonald P.J.P."/>
            <person name="McCowen C."/>
            <person name="Montmayeur A."/>
            <person name="Murphy C."/>
            <person name="Neiman D."/>
            <person name="Pearson M."/>
            <person name="Priest M."/>
            <person name="Roberts A."/>
            <person name="Saif S."/>
            <person name="Shea T."/>
            <person name="Sisk P."/>
            <person name="Stolte C."/>
            <person name="Sykes S."/>
            <person name="Wortman J."/>
            <person name="Nusbaum C."/>
            <person name="Birren B."/>
        </authorList>
    </citation>
    <scope>NUCLEOTIDE SEQUENCE [LARGE SCALE GENOMIC DNA]</scope>
    <source>
        <strain evidence="5 6">YIT 12061</strain>
    </source>
</reference>
<keyword evidence="2" id="KW-0328">Glycosyltransferase</keyword>
<dbReference type="AlphaFoldDB" id="H1DFM6"/>
<keyword evidence="3" id="KW-0808">Transferase</keyword>
<dbReference type="Pfam" id="PF00535">
    <property type="entry name" value="Glycos_transf_2"/>
    <property type="match status" value="1"/>
</dbReference>
<dbReference type="STRING" id="742817.HMPREF9449_01062"/>
<evidence type="ECO:0000256" key="3">
    <source>
        <dbReference type="ARBA" id="ARBA00022679"/>
    </source>
</evidence>
<comment type="similarity">
    <text evidence="1">Belongs to the glycosyltransferase 2 family.</text>
</comment>
<comment type="caution">
    <text evidence="5">The sequence shown here is derived from an EMBL/GenBank/DDBJ whole genome shotgun (WGS) entry which is preliminary data.</text>
</comment>
<keyword evidence="6" id="KW-1185">Reference proteome</keyword>
<accession>H1DFM6</accession>
<sequence>MTWYKKYLAVYEKPFNEAPQAVIAVIKENIRHLQSDHPLVSVVVIAYNEEKHLLANLWSLSDTQCKYPLEIIGVDNESADRTAEIFQACGVPYYTEHQHSCGYARRCGLAHAKGKYYICIDSDTMYPPKYIETLVRKLEQPDIVAVSSLWSYIPDKQHPWLGVKLYEFFRDSYLFLQSFKRPELSVRGLVFAYNIAYGRKVGYRVDIVRGEDGSMALGLKKYGKIGFIRKRKARAVTGYGTVGADGSFFNSFKTRAVKALRNAGNLFIKKEIYEDEDSNLIK</sequence>
<dbReference type="PANTHER" id="PTHR43630:SF1">
    <property type="entry name" value="POLY-BETA-1,6-N-ACETYL-D-GLUCOSAMINE SYNTHASE"/>
    <property type="match status" value="1"/>
</dbReference>